<evidence type="ECO:0000313" key="3">
    <source>
        <dbReference type="Proteomes" id="UP000682733"/>
    </source>
</evidence>
<dbReference type="Proteomes" id="UP000682733">
    <property type="component" value="Unassembled WGS sequence"/>
</dbReference>
<organism evidence="2 3">
    <name type="scientific">Didymodactylos carnosus</name>
    <dbReference type="NCBI Taxonomy" id="1234261"/>
    <lineage>
        <taxon>Eukaryota</taxon>
        <taxon>Metazoa</taxon>
        <taxon>Spiralia</taxon>
        <taxon>Gnathifera</taxon>
        <taxon>Rotifera</taxon>
        <taxon>Eurotatoria</taxon>
        <taxon>Bdelloidea</taxon>
        <taxon>Philodinida</taxon>
        <taxon>Philodinidae</taxon>
        <taxon>Didymodactylos</taxon>
    </lineage>
</organism>
<sequence>MATACFEQLPDEILLLVFKHLLSYDILMAFSKLNGRLDKTIRLLIRGIDLTQDLSMTKFQHLCTNVFPFTCENIHRLTLSNEYAPNQMLLLDQGYTGTFPNLRCLTLTQFTDNSVNLLLKMLKIRSLRELTVTNIEGLQRLLSGQTIKSLEHHLLHEKHELEKLEITINEGLSFCQPIKNYFNIKDIRLDVKALDDLFLLFELLPNLKRLRVCVHKYQQTKWNAPLKFPPDLTQFHLETIDKNVISFTDVECLLKDLKTLEFLSIDLSTIDASFIDGLRWESILKTLPKIFKVKLLIRLHNSSGVDCPSIERIFSSNFWLNKLHTYVSCYASRDIVYLDTMPYYFLKHNDWLTTSIFQYEAIKTSRECVFKRVYRLSVDGDYHQSKLSQWFDIIKQFPLLRELFLSSINIPEQLEEEPISCISVLPHVRRLHICRSRHNEINLQFFGQLLRMLPNLCTLNISYVELMCIHEINLSRITHLEISLHECDGQIQLDDVRYLSDIFPNLKHLKFTLHSHHTMKRGDRETILRDLLNSFNNLISFEMLCSKDLKFHFLDNHWYNLHKSQLNHWLDDNVSRLTSRQQIYKAEYAKKYFVLWL</sequence>
<dbReference type="Gene3D" id="3.80.10.10">
    <property type="entry name" value="Ribonuclease Inhibitor"/>
    <property type="match status" value="1"/>
</dbReference>
<evidence type="ECO:0000313" key="1">
    <source>
        <dbReference type="EMBL" id="CAF1070835.1"/>
    </source>
</evidence>
<reference evidence="2" key="1">
    <citation type="submission" date="2021-02" db="EMBL/GenBank/DDBJ databases">
        <authorList>
            <person name="Nowell W R."/>
        </authorList>
    </citation>
    <scope>NUCLEOTIDE SEQUENCE</scope>
</reference>
<accession>A0A8S2K3A6</accession>
<comment type="caution">
    <text evidence="2">The sequence shown here is derived from an EMBL/GenBank/DDBJ whole genome shotgun (WGS) entry which is preliminary data.</text>
</comment>
<proteinExistence type="predicted"/>
<dbReference type="EMBL" id="CAJNOK010008711">
    <property type="protein sequence ID" value="CAF1070835.1"/>
    <property type="molecule type" value="Genomic_DNA"/>
</dbReference>
<dbReference type="SUPFAM" id="SSF52047">
    <property type="entry name" value="RNI-like"/>
    <property type="match status" value="1"/>
</dbReference>
<dbReference type="InterPro" id="IPR032675">
    <property type="entry name" value="LRR_dom_sf"/>
</dbReference>
<dbReference type="AlphaFoldDB" id="A0A8S2K3A6"/>
<name>A0A8S2K3A6_9BILA</name>
<evidence type="ECO:0000313" key="2">
    <source>
        <dbReference type="EMBL" id="CAF3835178.1"/>
    </source>
</evidence>
<dbReference type="Proteomes" id="UP000677228">
    <property type="component" value="Unassembled WGS sequence"/>
</dbReference>
<gene>
    <name evidence="1" type="ORF">OVA965_LOCUS17884</name>
    <name evidence="2" type="ORF">TMI583_LOCUS17895</name>
</gene>
<protein>
    <recommendedName>
        <fullName evidence="4">F-box domain-containing protein</fullName>
    </recommendedName>
</protein>
<dbReference type="EMBL" id="CAJOBA010008725">
    <property type="protein sequence ID" value="CAF3835178.1"/>
    <property type="molecule type" value="Genomic_DNA"/>
</dbReference>
<evidence type="ECO:0008006" key="4">
    <source>
        <dbReference type="Google" id="ProtNLM"/>
    </source>
</evidence>